<evidence type="ECO:0000313" key="2">
    <source>
        <dbReference type="EMBL" id="CAL0314963.1"/>
    </source>
</evidence>
<dbReference type="AlphaFoldDB" id="A0AAV1X1G7"/>
<name>A0AAV1X1G7_LUPLU</name>
<dbReference type="Proteomes" id="UP001497480">
    <property type="component" value="Unassembled WGS sequence"/>
</dbReference>
<feature type="compositionally biased region" description="Basic and acidic residues" evidence="1">
    <location>
        <begin position="1"/>
        <end position="11"/>
    </location>
</feature>
<gene>
    <name evidence="2" type="ORF">LLUT_LOCUS16023</name>
</gene>
<comment type="caution">
    <text evidence="2">The sequence shown here is derived from an EMBL/GenBank/DDBJ whole genome shotgun (WGS) entry which is preliminary data.</text>
</comment>
<organism evidence="2 3">
    <name type="scientific">Lupinus luteus</name>
    <name type="common">European yellow lupine</name>
    <dbReference type="NCBI Taxonomy" id="3873"/>
    <lineage>
        <taxon>Eukaryota</taxon>
        <taxon>Viridiplantae</taxon>
        <taxon>Streptophyta</taxon>
        <taxon>Embryophyta</taxon>
        <taxon>Tracheophyta</taxon>
        <taxon>Spermatophyta</taxon>
        <taxon>Magnoliopsida</taxon>
        <taxon>eudicotyledons</taxon>
        <taxon>Gunneridae</taxon>
        <taxon>Pentapetalae</taxon>
        <taxon>rosids</taxon>
        <taxon>fabids</taxon>
        <taxon>Fabales</taxon>
        <taxon>Fabaceae</taxon>
        <taxon>Papilionoideae</taxon>
        <taxon>50 kb inversion clade</taxon>
        <taxon>genistoids sensu lato</taxon>
        <taxon>core genistoids</taxon>
        <taxon>Genisteae</taxon>
        <taxon>Lupinus</taxon>
    </lineage>
</organism>
<protein>
    <submittedName>
        <fullName evidence="2">Uncharacterized protein</fullName>
    </submittedName>
</protein>
<keyword evidence="3" id="KW-1185">Reference proteome</keyword>
<sequence>MAARLPRESSKSRRQASKKVVRKSGKEELGSKGSRAGRLPRTIDLAELAVAVGALPEVKKEELLLKALFRPSMS</sequence>
<proteinExistence type="predicted"/>
<evidence type="ECO:0000313" key="3">
    <source>
        <dbReference type="Proteomes" id="UP001497480"/>
    </source>
</evidence>
<feature type="compositionally biased region" description="Basic residues" evidence="1">
    <location>
        <begin position="12"/>
        <end position="23"/>
    </location>
</feature>
<accession>A0AAV1X1G7</accession>
<reference evidence="2 3" key="1">
    <citation type="submission" date="2024-03" db="EMBL/GenBank/DDBJ databases">
        <authorList>
            <person name="Martinez-Hernandez J."/>
        </authorList>
    </citation>
    <scope>NUCLEOTIDE SEQUENCE [LARGE SCALE GENOMIC DNA]</scope>
</reference>
<evidence type="ECO:0000256" key="1">
    <source>
        <dbReference type="SAM" id="MobiDB-lite"/>
    </source>
</evidence>
<feature type="region of interest" description="Disordered" evidence="1">
    <location>
        <begin position="1"/>
        <end position="36"/>
    </location>
</feature>
<dbReference type="EMBL" id="CAXHTB010000011">
    <property type="protein sequence ID" value="CAL0314963.1"/>
    <property type="molecule type" value="Genomic_DNA"/>
</dbReference>